<evidence type="ECO:0000256" key="5">
    <source>
        <dbReference type="ARBA" id="ARBA00022777"/>
    </source>
</evidence>
<dbReference type="Gene3D" id="1.10.510.10">
    <property type="entry name" value="Transferase(Phosphotransferase) domain 1"/>
    <property type="match status" value="2"/>
</dbReference>
<dbReference type="SUPFAM" id="SSF56112">
    <property type="entry name" value="Protein kinase-like (PK-like)"/>
    <property type="match status" value="1"/>
</dbReference>
<dbReference type="PANTHER" id="PTHR46538">
    <property type="entry name" value="PROTEIN KINASE DOMAIN-CONTAINING PROTEIN"/>
    <property type="match status" value="1"/>
</dbReference>
<dbReference type="Gene3D" id="3.30.200.20">
    <property type="entry name" value="Phosphorylase Kinase, domain 1"/>
    <property type="match status" value="1"/>
</dbReference>
<feature type="domain" description="Protein kinase" evidence="10">
    <location>
        <begin position="36"/>
        <end position="290"/>
    </location>
</feature>
<dbReference type="EMBL" id="JTDE01000486">
    <property type="protein sequence ID" value="KAF7261100.1"/>
    <property type="molecule type" value="Genomic_DNA"/>
</dbReference>
<evidence type="ECO:0000256" key="3">
    <source>
        <dbReference type="ARBA" id="ARBA00022679"/>
    </source>
</evidence>
<feature type="compositionally biased region" description="Basic and acidic residues" evidence="9">
    <location>
        <begin position="1124"/>
        <end position="1133"/>
    </location>
</feature>
<dbReference type="PROSITE" id="PS50011">
    <property type="entry name" value="PROTEIN_KINASE_DOM"/>
    <property type="match status" value="1"/>
</dbReference>
<keyword evidence="2" id="KW-0597">Phosphoprotein</keyword>
<accession>A0A8S9Z620</accession>
<sequence length="1152" mass="131029">MTFLKGLLKKLRTVDEQKRKGSLGGIKRDVNPEDMWEIVNELGDGAFGKVYKTKRKVDDIEAALKKVEFDSESELEDFMVEIEILTEFKHPNILSLLEVYIFSGRLWMFLELCSGGALDSIMNSLDKPLTEPQIRFVSREVLSGLGFLHENLIIHRDMKAGNILLTASNEIKLGITLIELAQMRPPYNEINPTRVLLKITKSDPPTLTKPHIWSREFSNILTRCLQKDPDKRPECSVLLTDAFVRDVTEDDRKHIRLLQCELKADVVDVVEDLDPTEVLEEEQLNENVLVLPDSTKIEIPLEVVEDEDEGLEPDVDEKELDQGDEFESDGFSVAPAKPDLSPDTVSSAELSHKCLHFSMHPNFPDVSIESSVIPLTRSISLKMTTRRKETMKKIPLKRRATVTQYPSSHTGIYFALSATLSVASGHVPESAQPPRCLSKWQPSPTVIRISRAQTFHNNSAPTQTLNKLYRTELLVPISPVPPASRLVRSHSHITPSNSTATIARSCPMSRDFTLKELLDRLTGELADKLIEDVVTSETRHPSVPSCLFEVMRELSESMEPTSKPAGNAVLFSDTSLKPAPIQPKGITELLDRLTGELADKLIEDVVTSETRHPSVPSCLFEVMRELSESMEPTSKPAGNAVLFSDTSLKPAPIQPKGITLQRQCSAYRTLTRTRRFVIDGKEVTTTSKRIIPANVEERKLRDEELNKRKAELRAFRLLGKQEVRQTRELTARAASQKEQLENKLSAEFMVLKRSYEQKLEVISRNYRAQLERLEKEHDADAKRIRVNNVREEQSFKGRLRSELEKYSRAERKAAKRELHADQPASVSFSTWSATGSSLASLQSTSSSTGSVIGKRLSMFREEQDTRLYNRLYQLTVHFNTRLNNLRQEELVEKQAIRMSFSCLYVLVIYTSGYVYLVTLCSVCAYEGYYNLSLVSLTFQTITQERDKLNIAHAIERKNHAKYAKNVSKKTLFNFQRQLRIGQQMFTNQFKDRLRELEEATRRQLTEESLQIEQRQHQQQELLEVSILTRLRELEQSHAAKRNDLIDLEAERLQELDNRHESELRAYVESLPHNQALLRAQFAEELASLSRPIDFPHPPEEIPYNSNSSVRPVSSLACIQSVSEPSRDSLDVKHVWSSKSTSPPASQVRRGGK</sequence>
<keyword evidence="3" id="KW-0808">Transferase</keyword>
<evidence type="ECO:0000256" key="2">
    <source>
        <dbReference type="ARBA" id="ARBA00022553"/>
    </source>
</evidence>
<evidence type="ECO:0000313" key="11">
    <source>
        <dbReference type="EMBL" id="KAF7261100.1"/>
    </source>
</evidence>
<dbReference type="InterPro" id="IPR022165">
    <property type="entry name" value="PKK"/>
</dbReference>
<protein>
    <recommendedName>
        <fullName evidence="10">Protein kinase domain-containing protein</fullName>
    </recommendedName>
</protein>
<keyword evidence="5" id="KW-0418">Kinase</keyword>
<feature type="region of interest" description="Disordered" evidence="9">
    <location>
        <begin position="1123"/>
        <end position="1152"/>
    </location>
</feature>
<dbReference type="SMART" id="SM00220">
    <property type="entry name" value="S_TKc"/>
    <property type="match status" value="1"/>
</dbReference>
<keyword evidence="4 7" id="KW-0547">Nucleotide-binding</keyword>
<evidence type="ECO:0000256" key="7">
    <source>
        <dbReference type="PROSITE-ProRule" id="PRU10141"/>
    </source>
</evidence>
<dbReference type="InterPro" id="IPR011009">
    <property type="entry name" value="Kinase-like_dom_sf"/>
</dbReference>
<dbReference type="InterPro" id="IPR008271">
    <property type="entry name" value="Ser/Thr_kinase_AS"/>
</dbReference>
<dbReference type="InterPro" id="IPR051585">
    <property type="entry name" value="STE20_Ser/Thr_Kinases"/>
</dbReference>
<evidence type="ECO:0000256" key="9">
    <source>
        <dbReference type="SAM" id="MobiDB-lite"/>
    </source>
</evidence>
<dbReference type="PROSITE" id="PS00107">
    <property type="entry name" value="PROTEIN_KINASE_ATP"/>
    <property type="match status" value="1"/>
</dbReference>
<dbReference type="AlphaFoldDB" id="A0A8S9Z620"/>
<dbReference type="PANTHER" id="PTHR46538:SF3">
    <property type="entry name" value="PROTEIN KINASE DOMAIN-CONTAINING PROTEIN"/>
    <property type="match status" value="1"/>
</dbReference>
<proteinExistence type="predicted"/>
<dbReference type="GO" id="GO:0005524">
    <property type="term" value="F:ATP binding"/>
    <property type="evidence" value="ECO:0007669"/>
    <property type="project" value="UniProtKB-UniRule"/>
</dbReference>
<gene>
    <name evidence="11" type="ORF">EG68_01276</name>
</gene>
<keyword evidence="12" id="KW-1185">Reference proteome</keyword>
<dbReference type="InterPro" id="IPR017441">
    <property type="entry name" value="Protein_kinase_ATP_BS"/>
</dbReference>
<dbReference type="Pfam" id="PF12474">
    <property type="entry name" value="PKK"/>
    <property type="match status" value="1"/>
</dbReference>
<evidence type="ECO:0000313" key="12">
    <source>
        <dbReference type="Proteomes" id="UP000822476"/>
    </source>
</evidence>
<comment type="caution">
    <text evidence="11">The sequence shown here is derived from an EMBL/GenBank/DDBJ whole genome shotgun (WGS) entry which is preliminary data.</text>
</comment>
<dbReference type="OrthoDB" id="10027016at2759"/>
<organism evidence="11 12">
    <name type="scientific">Paragonimus skrjabini miyazakii</name>
    <dbReference type="NCBI Taxonomy" id="59628"/>
    <lineage>
        <taxon>Eukaryota</taxon>
        <taxon>Metazoa</taxon>
        <taxon>Spiralia</taxon>
        <taxon>Lophotrochozoa</taxon>
        <taxon>Platyhelminthes</taxon>
        <taxon>Trematoda</taxon>
        <taxon>Digenea</taxon>
        <taxon>Plagiorchiida</taxon>
        <taxon>Troglotremata</taxon>
        <taxon>Troglotrematidae</taxon>
        <taxon>Paragonimus</taxon>
    </lineage>
</organism>
<evidence type="ECO:0000256" key="6">
    <source>
        <dbReference type="ARBA" id="ARBA00022840"/>
    </source>
</evidence>
<dbReference type="PROSITE" id="PS00108">
    <property type="entry name" value="PROTEIN_KINASE_ST"/>
    <property type="match status" value="1"/>
</dbReference>
<dbReference type="Pfam" id="PF00069">
    <property type="entry name" value="Pkinase"/>
    <property type="match status" value="1"/>
</dbReference>
<reference evidence="11" key="1">
    <citation type="submission" date="2019-07" db="EMBL/GenBank/DDBJ databases">
        <title>Annotation for the trematode Paragonimus miyazaki's.</title>
        <authorList>
            <person name="Choi Y.-J."/>
        </authorList>
    </citation>
    <scope>NUCLEOTIDE SEQUENCE</scope>
    <source>
        <strain evidence="11">Japan</strain>
    </source>
</reference>
<feature type="binding site" evidence="7">
    <location>
        <position position="65"/>
    </location>
    <ligand>
        <name>ATP</name>
        <dbReference type="ChEBI" id="CHEBI:30616"/>
    </ligand>
</feature>
<evidence type="ECO:0000259" key="10">
    <source>
        <dbReference type="PROSITE" id="PS50011"/>
    </source>
</evidence>
<keyword evidence="1" id="KW-0723">Serine/threonine-protein kinase</keyword>
<dbReference type="Proteomes" id="UP000822476">
    <property type="component" value="Unassembled WGS sequence"/>
</dbReference>
<name>A0A8S9Z620_9TREM</name>
<evidence type="ECO:0000256" key="4">
    <source>
        <dbReference type="ARBA" id="ARBA00022741"/>
    </source>
</evidence>
<evidence type="ECO:0000256" key="1">
    <source>
        <dbReference type="ARBA" id="ARBA00022527"/>
    </source>
</evidence>
<dbReference type="GO" id="GO:0004674">
    <property type="term" value="F:protein serine/threonine kinase activity"/>
    <property type="evidence" value="ECO:0007669"/>
    <property type="project" value="UniProtKB-KW"/>
</dbReference>
<evidence type="ECO:0000256" key="8">
    <source>
        <dbReference type="SAM" id="Coils"/>
    </source>
</evidence>
<feature type="coiled-coil region" evidence="8">
    <location>
        <begin position="693"/>
        <end position="783"/>
    </location>
</feature>
<keyword evidence="8" id="KW-0175">Coiled coil</keyword>
<keyword evidence="6 7" id="KW-0067">ATP-binding</keyword>
<dbReference type="InterPro" id="IPR000719">
    <property type="entry name" value="Prot_kinase_dom"/>
</dbReference>